<gene>
    <name evidence="4" type="ORF">K489DRAFT_400959</name>
</gene>
<name>A0A6J3M6N8_9PEZI</name>
<dbReference type="Proteomes" id="UP000504637">
    <property type="component" value="Unplaced"/>
</dbReference>
<dbReference type="PANTHER" id="PTHR14534:SF3">
    <property type="entry name" value="GID COMPLEX SUBUNIT 4 HOMOLOG"/>
    <property type="match status" value="1"/>
</dbReference>
<protein>
    <recommendedName>
        <fullName evidence="5">Vacuolar import and degradation protein-domain-containing protein</fullName>
    </recommendedName>
</protein>
<feature type="compositionally biased region" description="Polar residues" evidence="2">
    <location>
        <begin position="202"/>
        <end position="216"/>
    </location>
</feature>
<dbReference type="GO" id="GO:0034657">
    <property type="term" value="C:GID complex"/>
    <property type="evidence" value="ECO:0007669"/>
    <property type="project" value="TreeGrafter"/>
</dbReference>
<dbReference type="Pfam" id="PF09783">
    <property type="entry name" value="Vac_ImportDeg"/>
    <property type="match status" value="1"/>
</dbReference>
<dbReference type="GO" id="GO:0006623">
    <property type="term" value="P:protein targeting to vacuole"/>
    <property type="evidence" value="ECO:0007669"/>
    <property type="project" value="TreeGrafter"/>
</dbReference>
<proteinExistence type="inferred from homology"/>
<comment type="similarity">
    <text evidence="1">Belongs to the GID4/VID24 family.</text>
</comment>
<feature type="compositionally biased region" description="Polar residues" evidence="2">
    <location>
        <begin position="8"/>
        <end position="24"/>
    </location>
</feature>
<dbReference type="OrthoDB" id="62at2759"/>
<evidence type="ECO:0000256" key="2">
    <source>
        <dbReference type="SAM" id="MobiDB-lite"/>
    </source>
</evidence>
<feature type="region of interest" description="Disordered" evidence="2">
    <location>
        <begin position="1"/>
        <end position="77"/>
    </location>
</feature>
<dbReference type="GO" id="GO:0043161">
    <property type="term" value="P:proteasome-mediated ubiquitin-dependent protein catabolic process"/>
    <property type="evidence" value="ECO:0007669"/>
    <property type="project" value="TreeGrafter"/>
</dbReference>
<dbReference type="GO" id="GO:0007039">
    <property type="term" value="P:protein catabolic process in the vacuole"/>
    <property type="evidence" value="ECO:0007669"/>
    <property type="project" value="TreeGrafter"/>
</dbReference>
<keyword evidence="3" id="KW-1185">Reference proteome</keyword>
<evidence type="ECO:0000313" key="3">
    <source>
        <dbReference type="Proteomes" id="UP000504637"/>
    </source>
</evidence>
<dbReference type="GO" id="GO:0045721">
    <property type="term" value="P:negative regulation of gluconeogenesis"/>
    <property type="evidence" value="ECO:0007669"/>
    <property type="project" value="TreeGrafter"/>
</dbReference>
<evidence type="ECO:0008006" key="5">
    <source>
        <dbReference type="Google" id="ProtNLM"/>
    </source>
</evidence>
<dbReference type="GO" id="GO:0005773">
    <property type="term" value="C:vacuole"/>
    <property type="evidence" value="ECO:0007669"/>
    <property type="project" value="GOC"/>
</dbReference>
<accession>A0A6J3M6N8</accession>
<feature type="region of interest" description="Disordered" evidence="2">
    <location>
        <begin position="352"/>
        <end position="427"/>
    </location>
</feature>
<evidence type="ECO:0000313" key="4">
    <source>
        <dbReference type="RefSeq" id="XP_033460711.1"/>
    </source>
</evidence>
<evidence type="ECO:0000256" key="1">
    <source>
        <dbReference type="ARBA" id="ARBA00061469"/>
    </source>
</evidence>
<dbReference type="GeneID" id="54364809"/>
<feature type="compositionally biased region" description="Polar residues" evidence="2">
    <location>
        <begin position="404"/>
        <end position="422"/>
    </location>
</feature>
<dbReference type="AlphaFoldDB" id="A0A6J3M6N8"/>
<reference evidence="4" key="1">
    <citation type="submission" date="2020-01" db="EMBL/GenBank/DDBJ databases">
        <authorList>
            <consortium name="DOE Joint Genome Institute"/>
            <person name="Haridas S."/>
            <person name="Albert R."/>
            <person name="Binder M."/>
            <person name="Bloem J."/>
            <person name="Labutti K."/>
            <person name="Salamov A."/>
            <person name="Andreopoulos B."/>
            <person name="Baker S.E."/>
            <person name="Barry K."/>
            <person name="Bills G."/>
            <person name="Bluhm B.H."/>
            <person name="Cannon C."/>
            <person name="Castanera R."/>
            <person name="Culley D.E."/>
            <person name="Daum C."/>
            <person name="Ezra D."/>
            <person name="Gonzalez J.B."/>
            <person name="Henrissat B."/>
            <person name="Kuo A."/>
            <person name="Liang C."/>
            <person name="Lipzen A."/>
            <person name="Lutzoni F."/>
            <person name="Magnuson J."/>
            <person name="Mondo S."/>
            <person name="Nolan M."/>
            <person name="Ohm R."/>
            <person name="Pangilinan J."/>
            <person name="Park H.-J."/>
            <person name="Ramirez L."/>
            <person name="Alfaro M."/>
            <person name="Sun H."/>
            <person name="Tritt A."/>
            <person name="Yoshinaga Y."/>
            <person name="Zwiers L.-H."/>
            <person name="Turgeon B.G."/>
            <person name="Goodwin S.B."/>
            <person name="Spatafora J.W."/>
            <person name="Crous P.W."/>
            <person name="Grigoriev I.V."/>
        </authorList>
    </citation>
    <scope>NUCLEOTIDE SEQUENCE</scope>
    <source>
        <strain evidence="4">CBS 342.82</strain>
    </source>
</reference>
<reference evidence="4" key="3">
    <citation type="submission" date="2025-08" db="UniProtKB">
        <authorList>
            <consortium name="RefSeq"/>
        </authorList>
    </citation>
    <scope>IDENTIFICATION</scope>
    <source>
        <strain evidence="4">CBS 342.82</strain>
    </source>
</reference>
<dbReference type="PANTHER" id="PTHR14534">
    <property type="entry name" value="VACUOLAR IMPORT AND DEGRADATION PROTEIN 24"/>
    <property type="match status" value="1"/>
</dbReference>
<feature type="compositionally biased region" description="Low complexity" evidence="2">
    <location>
        <begin position="262"/>
        <end position="282"/>
    </location>
</feature>
<reference evidence="4" key="2">
    <citation type="submission" date="2020-04" db="EMBL/GenBank/DDBJ databases">
        <authorList>
            <consortium name="NCBI Genome Project"/>
        </authorList>
    </citation>
    <scope>NUCLEOTIDE SEQUENCE</scope>
    <source>
        <strain evidence="4">CBS 342.82</strain>
    </source>
</reference>
<dbReference type="InterPro" id="IPR018618">
    <property type="entry name" value="GID4/10-like"/>
</dbReference>
<sequence length="671" mass="74029">MSRRLTSELDQFTTRQQSTGASEQTGEDQPPSPRHSSILPEPPRHLRWSIPMSAHNRQSSSTAERARSTLSEEDLSRQQRLQRVLIELSRVQAAASAASSIVAAYSNRTPSPNRQNLYDWAPSQHGQDREAARLERLMLDSARDEEQVQTESPRTVQQRYLPFEEARRSALLTSTEIGQEHLRDMGLSGAEQSSRTRRILRQQPNQINPPSETNQQRRARAALGILSNLQQRRDYQAISQADIRAPAILGAQMQRLRAQMESSTSPVVPNPSSTSPVAPSRSSSSLLEKTLLYLDDLRVCDEDEQAIAAAASRGIVRRELDTDKHGDFITSLNTVGSFAESSWLQPGTIFKGHQQATTGSDPSHPDVASVAAGSGGRSQSRSPSTASFRNLTQPSHTVDEAPSGASNSRSNLQGTQPRSGTSAAKDPHDQWPVRVIIHAVDYDKMLIQGTMEAYDVPQNNGPATLVPTLCTSPDQESQLKAGQKSAPIKTYLEGHIIDLRTHSFLTPDPSALTDPIPHGPRHNPSSNNLIYSNANPSTDAAYWRQLPPFSTLLRHPSSSSSSASASSSDPLALILLSTSRLQSLHERYIFMRWKERCFIHSSSEPCADPANCSNDQDRGHGLTISGFYYVSLRRSDGAVEGLYLDRDSRPFQRLRLSAENARSGWPAFELR</sequence>
<organism evidence="4">
    <name type="scientific">Dissoconium aciculare CBS 342.82</name>
    <dbReference type="NCBI Taxonomy" id="1314786"/>
    <lineage>
        <taxon>Eukaryota</taxon>
        <taxon>Fungi</taxon>
        <taxon>Dikarya</taxon>
        <taxon>Ascomycota</taxon>
        <taxon>Pezizomycotina</taxon>
        <taxon>Dothideomycetes</taxon>
        <taxon>Dothideomycetidae</taxon>
        <taxon>Mycosphaerellales</taxon>
        <taxon>Dissoconiaceae</taxon>
        <taxon>Dissoconium</taxon>
    </lineage>
</organism>
<dbReference type="RefSeq" id="XP_033460711.1">
    <property type="nucleotide sequence ID" value="XM_033607009.1"/>
</dbReference>
<feature type="region of interest" description="Disordered" evidence="2">
    <location>
        <begin position="186"/>
        <end position="216"/>
    </location>
</feature>
<feature type="region of interest" description="Disordered" evidence="2">
    <location>
        <begin position="259"/>
        <end position="282"/>
    </location>
</feature>
<feature type="compositionally biased region" description="Low complexity" evidence="2">
    <location>
        <begin position="367"/>
        <end position="384"/>
    </location>
</feature>
<feature type="compositionally biased region" description="Polar residues" evidence="2">
    <location>
        <begin position="385"/>
        <end position="396"/>
    </location>
</feature>